<dbReference type="SUPFAM" id="SSF50729">
    <property type="entry name" value="PH domain-like"/>
    <property type="match status" value="1"/>
</dbReference>
<evidence type="ECO:0000313" key="13">
    <source>
        <dbReference type="Proteomes" id="UP001180020"/>
    </source>
</evidence>
<evidence type="ECO:0000256" key="1">
    <source>
        <dbReference type="ARBA" id="ARBA00004567"/>
    </source>
</evidence>
<keyword evidence="8" id="KW-0906">Nuclear pore complex</keyword>
<evidence type="ECO:0000256" key="8">
    <source>
        <dbReference type="ARBA" id="ARBA00023132"/>
    </source>
</evidence>
<dbReference type="Pfam" id="PF08911">
    <property type="entry name" value="NUP50"/>
    <property type="match status" value="1"/>
</dbReference>
<keyword evidence="13" id="KW-1185">Reference proteome</keyword>
<keyword evidence="5" id="KW-0653">Protein transport</keyword>
<reference evidence="12" key="2">
    <citation type="submission" date="2023-06" db="EMBL/GenBank/DDBJ databases">
        <authorList>
            <person name="Ma L."/>
            <person name="Liu K.-W."/>
            <person name="Li Z."/>
            <person name="Hsiao Y.-Y."/>
            <person name="Qi Y."/>
            <person name="Fu T."/>
            <person name="Tang G."/>
            <person name="Zhang D."/>
            <person name="Sun W.-H."/>
            <person name="Liu D.-K."/>
            <person name="Li Y."/>
            <person name="Chen G.-Z."/>
            <person name="Liu X.-D."/>
            <person name="Liao X.-Y."/>
            <person name="Jiang Y.-T."/>
            <person name="Yu X."/>
            <person name="Hao Y."/>
            <person name="Huang J."/>
            <person name="Zhao X.-W."/>
            <person name="Ke S."/>
            <person name="Chen Y.-Y."/>
            <person name="Wu W.-L."/>
            <person name="Hsu J.-L."/>
            <person name="Lin Y.-F."/>
            <person name="Huang M.-D."/>
            <person name="Li C.-Y."/>
            <person name="Huang L."/>
            <person name="Wang Z.-W."/>
            <person name="Zhao X."/>
            <person name="Zhong W.-Y."/>
            <person name="Peng D.-H."/>
            <person name="Ahmad S."/>
            <person name="Lan S."/>
            <person name="Zhang J.-S."/>
            <person name="Tsai W.-C."/>
            <person name="Van De Peer Y."/>
            <person name="Liu Z.-J."/>
        </authorList>
    </citation>
    <scope>NUCLEOTIDE SEQUENCE</scope>
    <source>
        <strain evidence="12">CP</strain>
        <tissue evidence="12">Leaves</tissue>
    </source>
</reference>
<evidence type="ECO:0000256" key="7">
    <source>
        <dbReference type="ARBA" id="ARBA00023010"/>
    </source>
</evidence>
<keyword evidence="7" id="KW-0811">Translocation</keyword>
<dbReference type="SMART" id="SM00160">
    <property type="entry name" value="RanBD"/>
    <property type="match status" value="1"/>
</dbReference>
<feature type="region of interest" description="Disordered" evidence="10">
    <location>
        <begin position="79"/>
        <end position="240"/>
    </location>
</feature>
<keyword evidence="3" id="KW-0677">Repeat</keyword>
<evidence type="ECO:0000256" key="2">
    <source>
        <dbReference type="ARBA" id="ARBA00022448"/>
    </source>
</evidence>
<dbReference type="EMBL" id="JAUJYO010000014">
    <property type="protein sequence ID" value="KAK1298539.1"/>
    <property type="molecule type" value="Genomic_DNA"/>
</dbReference>
<evidence type="ECO:0000259" key="11">
    <source>
        <dbReference type="PROSITE" id="PS50196"/>
    </source>
</evidence>
<evidence type="ECO:0000313" key="12">
    <source>
        <dbReference type="EMBL" id="KAK1298539.1"/>
    </source>
</evidence>
<dbReference type="InterPro" id="IPR045255">
    <property type="entry name" value="RanBP1-like"/>
</dbReference>
<dbReference type="CDD" id="cd13169">
    <property type="entry name" value="RanBD_NUP50_plant"/>
    <property type="match status" value="1"/>
</dbReference>
<dbReference type="InterPro" id="IPR000156">
    <property type="entry name" value="Ran_bind_dom"/>
</dbReference>
<feature type="compositionally biased region" description="Polar residues" evidence="10">
    <location>
        <begin position="468"/>
        <end position="484"/>
    </location>
</feature>
<dbReference type="InterPro" id="IPR045207">
    <property type="entry name" value="RanBD_NUP50_plant"/>
</dbReference>
<dbReference type="GO" id="GO:0051028">
    <property type="term" value="P:mRNA transport"/>
    <property type="evidence" value="ECO:0007669"/>
    <property type="project" value="UniProtKB-KW"/>
</dbReference>
<feature type="compositionally biased region" description="Basic and acidic residues" evidence="10">
    <location>
        <begin position="96"/>
        <end position="120"/>
    </location>
</feature>
<name>A0AAV9DCD9_ACOCL</name>
<dbReference type="GO" id="GO:0005643">
    <property type="term" value="C:nuclear pore"/>
    <property type="evidence" value="ECO:0007669"/>
    <property type="project" value="UniProtKB-SubCell"/>
</dbReference>
<keyword evidence="6" id="KW-0007">Acetylation</keyword>
<evidence type="ECO:0000256" key="3">
    <source>
        <dbReference type="ARBA" id="ARBA00022737"/>
    </source>
</evidence>
<evidence type="ECO:0000256" key="9">
    <source>
        <dbReference type="ARBA" id="ARBA00023242"/>
    </source>
</evidence>
<sequence length="484" mass="51591">MGDSECAIPPSKKRVAGRELSRDNPGLDDDDDAPEQELETFKKASEEVMATRRIVKVRRNQPSSTPSSNPFAAIRLVPPAESDGKTMSSTSLPHPVGDKAVLEEEGDAVKEKIVEGEGTRDGAVLDEPNETKVTNKVMENVTDISAGNLAKEEKNDVKENVESEEMNKPKDTEKEDKAGEETKETAKPEEEGKTTTAGEGAEDASEDKEAAKPKEGEQTTKGGEEAEDASKEKESSKCEDVNVISSAKTSTAGPFSLFQQLSSGQNAFTGFAGTGFSSSSFSFGMAPKESSPFGVGSGSLFDLKSETKSFPSFGAGNSTNGVSMNLFGITTSDAIKAGGSVIAPLEGPIETGEENEKCVFNADAVLFEFIDGGWKERGKGELKVNVSTLDAGKSRLVMRARGNYRLILNASLYPDMSLTNMDKRGITFACINSAGEGKGELVTFALKFKDSSFVEEFRGVVTSHKGENTSTLKTPENSPKASDE</sequence>
<accession>A0AAV9DCD9</accession>
<protein>
    <recommendedName>
        <fullName evidence="11">RanBD1 domain-containing protein</fullName>
    </recommendedName>
</protein>
<dbReference type="PANTHER" id="PTHR23138">
    <property type="entry name" value="RAN BINDING PROTEIN"/>
    <property type="match status" value="1"/>
</dbReference>
<evidence type="ECO:0000256" key="10">
    <source>
        <dbReference type="SAM" id="MobiDB-lite"/>
    </source>
</evidence>
<feature type="compositionally biased region" description="Basic and acidic residues" evidence="10">
    <location>
        <begin position="150"/>
        <end position="193"/>
    </location>
</feature>
<dbReference type="Proteomes" id="UP001180020">
    <property type="component" value="Unassembled WGS sequence"/>
</dbReference>
<dbReference type="GO" id="GO:0015031">
    <property type="term" value="P:protein transport"/>
    <property type="evidence" value="ECO:0007669"/>
    <property type="project" value="UniProtKB-KW"/>
</dbReference>
<dbReference type="Gene3D" id="2.30.29.30">
    <property type="entry name" value="Pleckstrin-homology domain (PH domain)/Phosphotyrosine-binding domain (PTB)"/>
    <property type="match status" value="1"/>
</dbReference>
<evidence type="ECO:0000256" key="4">
    <source>
        <dbReference type="ARBA" id="ARBA00022816"/>
    </source>
</evidence>
<dbReference type="PANTHER" id="PTHR23138:SF142">
    <property type="entry name" value="RAN-BINDING PROTEIN 3B-RELATED"/>
    <property type="match status" value="1"/>
</dbReference>
<comment type="subcellular location">
    <subcellularLocation>
        <location evidence="1">Nucleus</location>
        <location evidence="1">Nuclear pore complex</location>
    </subcellularLocation>
</comment>
<dbReference type="InterPro" id="IPR015007">
    <property type="entry name" value="NUP2/50/61"/>
</dbReference>
<evidence type="ECO:0000256" key="5">
    <source>
        <dbReference type="ARBA" id="ARBA00022927"/>
    </source>
</evidence>
<dbReference type="AlphaFoldDB" id="A0AAV9DCD9"/>
<dbReference type="Pfam" id="PF00638">
    <property type="entry name" value="Ran_BP1"/>
    <property type="match status" value="1"/>
</dbReference>
<feature type="compositionally biased region" description="Acidic residues" evidence="10">
    <location>
        <begin position="26"/>
        <end position="35"/>
    </location>
</feature>
<feature type="region of interest" description="Disordered" evidence="10">
    <location>
        <begin position="1"/>
        <end position="35"/>
    </location>
</feature>
<dbReference type="InterPro" id="IPR011993">
    <property type="entry name" value="PH-like_dom_sf"/>
</dbReference>
<feature type="domain" description="RanBD1" evidence="11">
    <location>
        <begin position="341"/>
        <end position="458"/>
    </location>
</feature>
<keyword evidence="9" id="KW-0539">Nucleus</keyword>
<evidence type="ECO:0000256" key="6">
    <source>
        <dbReference type="ARBA" id="ARBA00022990"/>
    </source>
</evidence>
<proteinExistence type="predicted"/>
<keyword evidence="2" id="KW-0813">Transport</keyword>
<dbReference type="PROSITE" id="PS50196">
    <property type="entry name" value="RANBD1"/>
    <property type="match status" value="1"/>
</dbReference>
<comment type="caution">
    <text evidence="12">The sequence shown here is derived from an EMBL/GenBank/DDBJ whole genome shotgun (WGS) entry which is preliminary data.</text>
</comment>
<organism evidence="12 13">
    <name type="scientific">Acorus calamus</name>
    <name type="common">Sweet flag</name>
    <dbReference type="NCBI Taxonomy" id="4465"/>
    <lineage>
        <taxon>Eukaryota</taxon>
        <taxon>Viridiplantae</taxon>
        <taxon>Streptophyta</taxon>
        <taxon>Embryophyta</taxon>
        <taxon>Tracheophyta</taxon>
        <taxon>Spermatophyta</taxon>
        <taxon>Magnoliopsida</taxon>
        <taxon>Liliopsida</taxon>
        <taxon>Acoraceae</taxon>
        <taxon>Acorus</taxon>
    </lineage>
</organism>
<reference evidence="12" key="1">
    <citation type="journal article" date="2023" name="Nat. Commun.">
        <title>Diploid and tetraploid genomes of Acorus and the evolution of monocots.</title>
        <authorList>
            <person name="Ma L."/>
            <person name="Liu K.W."/>
            <person name="Li Z."/>
            <person name="Hsiao Y.Y."/>
            <person name="Qi Y."/>
            <person name="Fu T."/>
            <person name="Tang G.D."/>
            <person name="Zhang D."/>
            <person name="Sun W.H."/>
            <person name="Liu D.K."/>
            <person name="Li Y."/>
            <person name="Chen G.Z."/>
            <person name="Liu X.D."/>
            <person name="Liao X.Y."/>
            <person name="Jiang Y.T."/>
            <person name="Yu X."/>
            <person name="Hao Y."/>
            <person name="Huang J."/>
            <person name="Zhao X.W."/>
            <person name="Ke S."/>
            <person name="Chen Y.Y."/>
            <person name="Wu W.L."/>
            <person name="Hsu J.L."/>
            <person name="Lin Y.F."/>
            <person name="Huang M.D."/>
            <person name="Li C.Y."/>
            <person name="Huang L."/>
            <person name="Wang Z.W."/>
            <person name="Zhao X."/>
            <person name="Zhong W.Y."/>
            <person name="Peng D.H."/>
            <person name="Ahmad S."/>
            <person name="Lan S."/>
            <person name="Zhang J.S."/>
            <person name="Tsai W.C."/>
            <person name="Van de Peer Y."/>
            <person name="Liu Z.J."/>
        </authorList>
    </citation>
    <scope>NUCLEOTIDE SEQUENCE</scope>
    <source>
        <strain evidence="12">CP</strain>
    </source>
</reference>
<feature type="region of interest" description="Disordered" evidence="10">
    <location>
        <begin position="464"/>
        <end position="484"/>
    </location>
</feature>
<keyword evidence="4" id="KW-0509">mRNA transport</keyword>
<gene>
    <name evidence="12" type="ORF">QJS10_CPB14g01193</name>
</gene>
<feature type="compositionally biased region" description="Basic and acidic residues" evidence="10">
    <location>
        <begin position="207"/>
        <end position="240"/>
    </location>
</feature>